<dbReference type="InterPro" id="IPR041851">
    <property type="entry name" value="RecD_N_sf"/>
</dbReference>
<keyword evidence="8 11" id="KW-0238">DNA-binding</keyword>
<dbReference type="PANTHER" id="PTHR43788">
    <property type="entry name" value="DNA2/NAM7 HELICASE FAMILY MEMBER"/>
    <property type="match status" value="1"/>
</dbReference>
<evidence type="ECO:0000256" key="10">
    <source>
        <dbReference type="ARBA" id="ARBA00023235"/>
    </source>
</evidence>
<dbReference type="Gene3D" id="1.10.10.1020">
    <property type="entry name" value="RecBCD complex, subunit RecD, N-terminal domain"/>
    <property type="match status" value="1"/>
</dbReference>
<evidence type="ECO:0000256" key="4">
    <source>
        <dbReference type="ARBA" id="ARBA00022801"/>
    </source>
</evidence>
<dbReference type="Proteomes" id="UP000414136">
    <property type="component" value="Unassembled WGS sequence"/>
</dbReference>
<keyword evidence="1 11" id="KW-0540">Nuclease</keyword>
<keyword evidence="15" id="KW-1185">Reference proteome</keyword>
<keyword evidence="2 11" id="KW-0547">Nucleotide-binding</keyword>
<comment type="catalytic activity">
    <reaction evidence="11">
        <text>ATP + H2O = ADP + phosphate + H(+)</text>
        <dbReference type="Rhea" id="RHEA:13065"/>
        <dbReference type="ChEBI" id="CHEBI:15377"/>
        <dbReference type="ChEBI" id="CHEBI:15378"/>
        <dbReference type="ChEBI" id="CHEBI:30616"/>
        <dbReference type="ChEBI" id="CHEBI:43474"/>
        <dbReference type="ChEBI" id="CHEBI:456216"/>
        <dbReference type="EC" id="5.6.2.3"/>
    </reaction>
</comment>
<evidence type="ECO:0000313" key="14">
    <source>
        <dbReference type="EMBL" id="VVE72152.1"/>
    </source>
</evidence>
<evidence type="ECO:0000256" key="5">
    <source>
        <dbReference type="ARBA" id="ARBA00022806"/>
    </source>
</evidence>
<keyword evidence="6 11" id="KW-0269">Exonuclease</keyword>
<dbReference type="PANTHER" id="PTHR43788:SF6">
    <property type="entry name" value="DNA HELICASE B"/>
    <property type="match status" value="1"/>
</dbReference>
<dbReference type="AlphaFoldDB" id="A0A5E5AH53"/>
<dbReference type="CDD" id="cd17933">
    <property type="entry name" value="DEXSc_RecD-like"/>
    <property type="match status" value="1"/>
</dbReference>
<evidence type="ECO:0000256" key="11">
    <source>
        <dbReference type="HAMAP-Rule" id="MF_01487"/>
    </source>
</evidence>
<comment type="subunit">
    <text evidence="11">Heterotrimer of RecB, RecC and RecD. All subunits contribute to DNA-binding.</text>
</comment>
<dbReference type="GO" id="GO:0000724">
    <property type="term" value="P:double-strand break repair via homologous recombination"/>
    <property type="evidence" value="ECO:0007669"/>
    <property type="project" value="UniProtKB-UniRule"/>
</dbReference>
<evidence type="ECO:0000256" key="6">
    <source>
        <dbReference type="ARBA" id="ARBA00022839"/>
    </source>
</evidence>
<dbReference type="Pfam" id="PF13538">
    <property type="entry name" value="UvrD_C_2"/>
    <property type="match status" value="1"/>
</dbReference>
<reference evidence="14 15" key="1">
    <citation type="submission" date="2019-08" db="EMBL/GenBank/DDBJ databases">
        <authorList>
            <person name="Peeters C."/>
        </authorList>
    </citation>
    <scope>NUCLEOTIDE SEQUENCE [LARGE SCALE GENOMIC DNA]</scope>
    <source>
        <strain evidence="14 15">LMG 31118</strain>
    </source>
</reference>
<dbReference type="EMBL" id="CABPSQ010000009">
    <property type="protein sequence ID" value="VVE72152.1"/>
    <property type="molecule type" value="Genomic_DNA"/>
</dbReference>
<gene>
    <name evidence="11" type="primary">recD</name>
    <name evidence="14" type="ORF">PCA31118_04099</name>
</gene>
<evidence type="ECO:0000256" key="12">
    <source>
        <dbReference type="SAM" id="MobiDB-lite"/>
    </source>
</evidence>
<evidence type="ECO:0000256" key="7">
    <source>
        <dbReference type="ARBA" id="ARBA00022840"/>
    </source>
</evidence>
<feature type="region of interest" description="Disordered" evidence="12">
    <location>
        <begin position="170"/>
        <end position="190"/>
    </location>
</feature>
<keyword evidence="9 11" id="KW-0234">DNA repair</keyword>
<proteinExistence type="inferred from homology"/>
<keyword evidence="4 11" id="KW-0378">Hydrolase</keyword>
<keyword evidence="5 11" id="KW-0347">Helicase</keyword>
<dbReference type="GO" id="GO:0008854">
    <property type="term" value="F:exodeoxyribonuclease V activity"/>
    <property type="evidence" value="ECO:0007669"/>
    <property type="project" value="InterPro"/>
</dbReference>
<evidence type="ECO:0000256" key="8">
    <source>
        <dbReference type="ARBA" id="ARBA00023125"/>
    </source>
</evidence>
<dbReference type="InterPro" id="IPR006344">
    <property type="entry name" value="RecD"/>
</dbReference>
<dbReference type="GO" id="GO:0005524">
    <property type="term" value="F:ATP binding"/>
    <property type="evidence" value="ECO:0007669"/>
    <property type="project" value="UniProtKB-UniRule"/>
</dbReference>
<dbReference type="NCBIfam" id="TIGR01447">
    <property type="entry name" value="recD"/>
    <property type="match status" value="1"/>
</dbReference>
<keyword evidence="7 11" id="KW-0067">ATP-binding</keyword>
<feature type="domain" description="UvrD-like helicase C-terminal" evidence="13">
    <location>
        <begin position="672"/>
        <end position="718"/>
    </location>
</feature>
<feature type="region of interest" description="Disordered" evidence="12">
    <location>
        <begin position="486"/>
        <end position="508"/>
    </location>
</feature>
<evidence type="ECO:0000256" key="1">
    <source>
        <dbReference type="ARBA" id="ARBA00022722"/>
    </source>
</evidence>
<dbReference type="GO" id="GO:0043139">
    <property type="term" value="F:5'-3' DNA helicase activity"/>
    <property type="evidence" value="ECO:0007669"/>
    <property type="project" value="UniProtKB-UniRule"/>
</dbReference>
<evidence type="ECO:0000256" key="3">
    <source>
        <dbReference type="ARBA" id="ARBA00022763"/>
    </source>
</evidence>
<comment type="miscellaneous">
    <text evidence="11">In the RecBCD complex, RecB has a slow 3'-5' helicase, an exonuclease activity and loads RecA onto ssDNA, RecD has a fast 5'-3' helicase activity, while RecC stimulates the ATPase and processivity of the RecB helicase and contributes to recognition of the Chi site.</text>
</comment>
<sequence length="764" mass="80736">MIDRRHMGDASGAPLADSGVVRLAQGFARRMELLARGNGADEVVCRYVRRAAFEVSLATSEGHVCVPLDNLLDTQASGELFPGDAPALSVWRDALFASGLCAPANVSRALSGDAQADAFPLLLDDRDRLYLARYYGYEARLAAALARKLPRTTRHASPSNLPTVRANLPEATESAPSTPSSPSSPSVVSITAEDRERLHRYFGSGVLLSLDDRREPNWQMAAAALALERSLVVLSGGPGTGKTTTVVGLLACLIERDANLRVALAAPTGKAAQRMQEALTARQDLPETVRMALPEAAVTLHRLLGVLPETAEQVGRRFRHHAGNPLPYDLIVVDEASMIDLSMATALLEAVPDGARLILLGDKDQLAAVEAGAVFGELSARRAFSPVMRAQLLAALEWPADDLPRTGPLAVIGAEVGDAGTKAESAASADARAAKGLEDTVVWLERTYRFGAHSAIGRLATAIKTGKVIDARKEFAVALSERGEVDGVETRDGPQANHDASSTSPSADRVLLSEDGGIQLSPHNLNVLADGYGEYVEALGHAIGTIQQLGDPAAATSADVALVAQPVFAAFGRFRVLCATRGGRRGVEFLGAQLTALLARRAGVALGAGGGAWFAGRPVLVTQNEYALNLFNGDIGIALPLGPSGTLRVAFATPDGGYRLYSPASLPAHETAFAMTIHKSQGSEFERVAIVLPEQASRVLSRELIYTGVTRARREAWLFAPWQVVASAIARPTQRDGGLTDRLAEVLATMTDPATGSPQPSMPR</sequence>
<keyword evidence="10 11" id="KW-0413">Isomerase</keyword>
<organism evidence="14 15">
    <name type="scientific">Pandoraea captiosa</name>
    <dbReference type="NCBI Taxonomy" id="2508302"/>
    <lineage>
        <taxon>Bacteria</taxon>
        <taxon>Pseudomonadati</taxon>
        <taxon>Pseudomonadota</taxon>
        <taxon>Betaproteobacteria</taxon>
        <taxon>Burkholderiales</taxon>
        <taxon>Burkholderiaceae</taxon>
        <taxon>Pandoraea</taxon>
    </lineage>
</organism>
<dbReference type="GO" id="GO:0003677">
    <property type="term" value="F:DNA binding"/>
    <property type="evidence" value="ECO:0007669"/>
    <property type="project" value="UniProtKB-UniRule"/>
</dbReference>
<evidence type="ECO:0000256" key="2">
    <source>
        <dbReference type="ARBA" id="ARBA00022741"/>
    </source>
</evidence>
<dbReference type="Pfam" id="PF13245">
    <property type="entry name" value="AAA_19"/>
    <property type="match status" value="1"/>
</dbReference>
<name>A0A5E5AH53_9BURK</name>
<dbReference type="Gene3D" id="3.40.50.300">
    <property type="entry name" value="P-loop containing nucleotide triphosphate hydrolases"/>
    <property type="match status" value="3"/>
</dbReference>
<evidence type="ECO:0000256" key="9">
    <source>
        <dbReference type="ARBA" id="ARBA00023204"/>
    </source>
</evidence>
<dbReference type="SUPFAM" id="SSF52540">
    <property type="entry name" value="P-loop containing nucleoside triphosphate hydrolases"/>
    <property type="match status" value="2"/>
</dbReference>
<feature type="compositionally biased region" description="Low complexity" evidence="12">
    <location>
        <begin position="170"/>
        <end position="189"/>
    </location>
</feature>
<accession>A0A5E5AH53</accession>
<comment type="function">
    <text evidence="11">A helicase/nuclease that prepares dsDNA breaks (DSB) for recombinational DNA repair. Binds to DSBs and unwinds DNA via a highly rapid and processive ATP-dependent bidirectional helicase activity. Unwinds dsDNA until it encounters a Chi (crossover hotspot instigator) sequence from the 3' direction. Cuts ssDNA a few nucleotides 3' to the Chi site. The properties and activities of the enzyme are changed at Chi. The Chi-altered holoenzyme produces a long 3'-ssDNA overhang and facilitates RecA-binding to the ssDNA for homologous DNA recombination and repair. Holoenzyme degrades any linearized DNA that is unable to undergo homologous recombination. In the holoenzyme this subunit has ssDNA-dependent ATPase and 5'-3' helicase activity. When added to pre-assembled RecBC greatly stimulates nuclease activity and augments holoenzyme processivity. Negatively regulates the RecA-loading ability of RecBCD.</text>
</comment>
<evidence type="ECO:0000259" key="13">
    <source>
        <dbReference type="Pfam" id="PF13538"/>
    </source>
</evidence>
<dbReference type="GO" id="GO:0017116">
    <property type="term" value="F:single-stranded DNA helicase activity"/>
    <property type="evidence" value="ECO:0007669"/>
    <property type="project" value="TreeGrafter"/>
</dbReference>
<dbReference type="InterPro" id="IPR027417">
    <property type="entry name" value="P-loop_NTPase"/>
</dbReference>
<dbReference type="InterPro" id="IPR050534">
    <property type="entry name" value="Coronavir_polyprotein_1ab"/>
</dbReference>
<comment type="similarity">
    <text evidence="11">Belongs to the RecD family.</text>
</comment>
<dbReference type="GO" id="GO:0009338">
    <property type="term" value="C:exodeoxyribonuclease V complex"/>
    <property type="evidence" value="ECO:0007669"/>
    <property type="project" value="InterPro"/>
</dbReference>
<dbReference type="RefSeq" id="WP_246190339.1">
    <property type="nucleotide sequence ID" value="NZ_CABPSQ010000009.1"/>
</dbReference>
<dbReference type="HAMAP" id="MF_01487">
    <property type="entry name" value="RecD"/>
    <property type="match status" value="1"/>
</dbReference>
<dbReference type="GO" id="GO:0016887">
    <property type="term" value="F:ATP hydrolysis activity"/>
    <property type="evidence" value="ECO:0007669"/>
    <property type="project" value="RHEA"/>
</dbReference>
<dbReference type="CDD" id="cd18809">
    <property type="entry name" value="SF1_C_RecD"/>
    <property type="match status" value="1"/>
</dbReference>
<protein>
    <recommendedName>
        <fullName evidence="11">RecBCD enzyme subunit RecD</fullName>
        <ecNumber evidence="11">5.6.2.3</ecNumber>
    </recommendedName>
    <alternativeName>
        <fullName evidence="11">DNA 5'-3' helicase subunit RecD</fullName>
    </alternativeName>
    <alternativeName>
        <fullName evidence="11">Exonuclease V subunit RecD</fullName>
        <shortName evidence="11">ExoV subunit RecD</shortName>
    </alternativeName>
    <alternativeName>
        <fullName evidence="11">Helicase/nuclease RecBCD subunit RecD</fullName>
    </alternativeName>
</protein>
<keyword evidence="3 11" id="KW-0227">DNA damage</keyword>
<dbReference type="InterPro" id="IPR027785">
    <property type="entry name" value="UvrD-like_helicase_C"/>
</dbReference>
<evidence type="ECO:0000313" key="15">
    <source>
        <dbReference type="Proteomes" id="UP000414136"/>
    </source>
</evidence>
<dbReference type="EC" id="5.6.2.3" evidence="11"/>
<feature type="binding site" evidence="11">
    <location>
        <begin position="236"/>
        <end position="243"/>
    </location>
    <ligand>
        <name>ATP</name>
        <dbReference type="ChEBI" id="CHEBI:30616"/>
    </ligand>
</feature>